<organism evidence="2 3">
    <name type="scientific">Dothidotthia symphoricarpi CBS 119687</name>
    <dbReference type="NCBI Taxonomy" id="1392245"/>
    <lineage>
        <taxon>Eukaryota</taxon>
        <taxon>Fungi</taxon>
        <taxon>Dikarya</taxon>
        <taxon>Ascomycota</taxon>
        <taxon>Pezizomycotina</taxon>
        <taxon>Dothideomycetes</taxon>
        <taxon>Pleosporomycetidae</taxon>
        <taxon>Pleosporales</taxon>
        <taxon>Dothidotthiaceae</taxon>
        <taxon>Dothidotthia</taxon>
    </lineage>
</organism>
<gene>
    <name evidence="2" type="ORF">P153DRAFT_399369</name>
</gene>
<keyword evidence="3" id="KW-1185">Reference proteome</keyword>
<reference evidence="2" key="1">
    <citation type="journal article" date="2020" name="Stud. Mycol.">
        <title>101 Dothideomycetes genomes: a test case for predicting lifestyles and emergence of pathogens.</title>
        <authorList>
            <person name="Haridas S."/>
            <person name="Albert R."/>
            <person name="Binder M."/>
            <person name="Bloem J."/>
            <person name="Labutti K."/>
            <person name="Salamov A."/>
            <person name="Andreopoulos B."/>
            <person name="Baker S."/>
            <person name="Barry K."/>
            <person name="Bills G."/>
            <person name="Bluhm B."/>
            <person name="Cannon C."/>
            <person name="Castanera R."/>
            <person name="Culley D."/>
            <person name="Daum C."/>
            <person name="Ezra D."/>
            <person name="Gonzalez J."/>
            <person name="Henrissat B."/>
            <person name="Kuo A."/>
            <person name="Liang C."/>
            <person name="Lipzen A."/>
            <person name="Lutzoni F."/>
            <person name="Magnuson J."/>
            <person name="Mondo S."/>
            <person name="Nolan M."/>
            <person name="Ohm R."/>
            <person name="Pangilinan J."/>
            <person name="Park H.-J."/>
            <person name="Ramirez L."/>
            <person name="Alfaro M."/>
            <person name="Sun H."/>
            <person name="Tritt A."/>
            <person name="Yoshinaga Y."/>
            <person name="Zwiers L.-H."/>
            <person name="Turgeon B."/>
            <person name="Goodwin S."/>
            <person name="Spatafora J."/>
            <person name="Crous P."/>
            <person name="Grigoriev I."/>
        </authorList>
    </citation>
    <scope>NUCLEOTIDE SEQUENCE</scope>
    <source>
        <strain evidence="2">CBS 119687</strain>
    </source>
</reference>
<sequence>MAAQEEPDGETYDPLIVRIESGIDYTRERIHDEKKVMQTTRFKLDVTSPAPPQTSKAVELLRRAHRLGYATQIYTSATYECYELGVPRPDWVPEGSAAVSRIHDPHWWVGRSAAAIKSRAGPHADAEDVKKAVEIMKRLATAAQNRTGKTKRQIEIDQKLAGGLRRQELGLSMCDFDDDTEEENGDDYNNFGKIDREISTGGSDGSETMAKEKDREDLIEWAPTEHNDHDYAPSPPLLQRAARRSPRSWGNTRKGLVSPVSLSDSDDRECDRRVTRNEGRSATRKAQARTTSRMSQTTQITRNLPLAPSGSYIEKISNGEDNSEPVADTPVTQPTKFIATKVPRKRNQGPPRVQEDSSDSDVPVVKSRKYRYHQIRNTRTSSIT</sequence>
<feature type="region of interest" description="Disordered" evidence="1">
    <location>
        <begin position="180"/>
        <end position="213"/>
    </location>
</feature>
<evidence type="ECO:0000313" key="2">
    <source>
        <dbReference type="EMBL" id="KAF2126603.1"/>
    </source>
</evidence>
<evidence type="ECO:0000256" key="1">
    <source>
        <dbReference type="SAM" id="MobiDB-lite"/>
    </source>
</evidence>
<dbReference type="EMBL" id="ML977513">
    <property type="protein sequence ID" value="KAF2126603.1"/>
    <property type="molecule type" value="Genomic_DNA"/>
</dbReference>
<evidence type="ECO:0000313" key="3">
    <source>
        <dbReference type="Proteomes" id="UP000799771"/>
    </source>
</evidence>
<feature type="region of interest" description="Disordered" evidence="1">
    <location>
        <begin position="241"/>
        <end position="384"/>
    </location>
</feature>
<protein>
    <submittedName>
        <fullName evidence="2">Uncharacterized protein</fullName>
    </submittedName>
</protein>
<feature type="compositionally biased region" description="Basic residues" evidence="1">
    <location>
        <begin position="366"/>
        <end position="376"/>
    </location>
</feature>
<dbReference type="AlphaFoldDB" id="A0A6A6A625"/>
<dbReference type="Proteomes" id="UP000799771">
    <property type="component" value="Unassembled WGS sequence"/>
</dbReference>
<feature type="compositionally biased region" description="Basic and acidic residues" evidence="1">
    <location>
        <begin position="269"/>
        <end position="281"/>
    </location>
</feature>
<dbReference type="OrthoDB" id="3801416at2759"/>
<dbReference type="RefSeq" id="XP_033520995.1">
    <property type="nucleotide sequence ID" value="XM_033671720.1"/>
</dbReference>
<accession>A0A6A6A625</accession>
<dbReference type="GeneID" id="54412152"/>
<feature type="compositionally biased region" description="Polar residues" evidence="1">
    <location>
        <begin position="288"/>
        <end position="302"/>
    </location>
</feature>
<name>A0A6A6A625_9PLEO</name>
<proteinExistence type="predicted"/>